<keyword evidence="3" id="KW-0378">Hydrolase</keyword>
<feature type="active site" description="Nucleophile" evidence="1">
    <location>
        <position position="105"/>
    </location>
</feature>
<name>A0A7W8EKC4_9ACTN</name>
<dbReference type="AlphaFoldDB" id="A0A7W8EKC4"/>
<evidence type="ECO:0000313" key="4">
    <source>
        <dbReference type="Proteomes" id="UP000568380"/>
    </source>
</evidence>
<feature type="domain" description="Serine aminopeptidase S33" evidence="2">
    <location>
        <begin position="31"/>
        <end position="234"/>
    </location>
</feature>
<comment type="caution">
    <text evidence="3">The sequence shown here is derived from an EMBL/GenBank/DDBJ whole genome shotgun (WGS) entry which is preliminary data.</text>
</comment>
<sequence length="264" mass="28796">MNYYHADVVGAVMPLMSGAEPYHHEAGPVGVLLCHGFTGTPQSLRPWGEFLAGHGLSVSLPRQPGHGTTWQEMNHTRWEDWYAEVEKAFQDLLGRCSEVFVAGLSLGGCLALRLAEVHGPAVKGVVVVNPSIALDVPLLRLAPLLKWFLPSVPGVANDVKKPGVRELAYSRTPVKAAASLPRLWSLVQADLTKVTQPLLVYHSTDDHVVKPTSVGILRKVLKHATIEELSDSYHVATLDNDADRIFAGSLDFIRTHASVPLQRD</sequence>
<dbReference type="EMBL" id="JACHIN010000013">
    <property type="protein sequence ID" value="MBB5082599.1"/>
    <property type="molecule type" value="Genomic_DNA"/>
</dbReference>
<reference evidence="3 4" key="1">
    <citation type="submission" date="2020-08" db="EMBL/GenBank/DDBJ databases">
        <title>Genomic Encyclopedia of Type Strains, Phase IV (KMG-IV): sequencing the most valuable type-strain genomes for metagenomic binning, comparative biology and taxonomic classification.</title>
        <authorList>
            <person name="Goeker M."/>
        </authorList>
    </citation>
    <scope>NUCLEOTIDE SEQUENCE [LARGE SCALE GENOMIC DNA]</scope>
    <source>
        <strain evidence="3 4">DSM 45385</strain>
    </source>
</reference>
<dbReference type="InterPro" id="IPR029058">
    <property type="entry name" value="AB_hydrolase_fold"/>
</dbReference>
<dbReference type="PANTHER" id="PTHR11614">
    <property type="entry name" value="PHOSPHOLIPASE-RELATED"/>
    <property type="match status" value="1"/>
</dbReference>
<dbReference type="InterPro" id="IPR051044">
    <property type="entry name" value="MAG_DAG_Lipase"/>
</dbReference>
<feature type="active site" description="Charge relay system" evidence="1">
    <location>
        <position position="234"/>
    </location>
</feature>
<evidence type="ECO:0000256" key="1">
    <source>
        <dbReference type="PIRSR" id="PIRSR017388-1"/>
    </source>
</evidence>
<protein>
    <submittedName>
        <fullName evidence="3">Carboxylesterase</fullName>
        <ecNumber evidence="3">3.1.1.1</ecNumber>
    </submittedName>
</protein>
<organism evidence="3 4">
    <name type="scientific">Nonomuraea endophytica</name>
    <dbReference type="NCBI Taxonomy" id="714136"/>
    <lineage>
        <taxon>Bacteria</taxon>
        <taxon>Bacillati</taxon>
        <taxon>Actinomycetota</taxon>
        <taxon>Actinomycetes</taxon>
        <taxon>Streptosporangiales</taxon>
        <taxon>Streptosporangiaceae</taxon>
        <taxon>Nonomuraea</taxon>
    </lineage>
</organism>
<dbReference type="PIRSF" id="PIRSF017388">
    <property type="entry name" value="Esterase_lipase"/>
    <property type="match status" value="1"/>
</dbReference>
<evidence type="ECO:0000313" key="3">
    <source>
        <dbReference type="EMBL" id="MBB5082599.1"/>
    </source>
</evidence>
<dbReference type="Gene3D" id="3.40.50.1820">
    <property type="entry name" value="alpha/beta hydrolase"/>
    <property type="match status" value="1"/>
</dbReference>
<dbReference type="SUPFAM" id="SSF53474">
    <property type="entry name" value="alpha/beta-Hydrolases"/>
    <property type="match status" value="1"/>
</dbReference>
<keyword evidence="4" id="KW-1185">Reference proteome</keyword>
<dbReference type="Pfam" id="PF12146">
    <property type="entry name" value="Hydrolase_4"/>
    <property type="match status" value="1"/>
</dbReference>
<dbReference type="EC" id="3.1.1.1" evidence="3"/>
<gene>
    <name evidence="3" type="ORF">HNR40_008094</name>
</gene>
<proteinExistence type="predicted"/>
<feature type="active site" description="Charge relay system" evidence="1">
    <location>
        <position position="206"/>
    </location>
</feature>
<evidence type="ECO:0000259" key="2">
    <source>
        <dbReference type="Pfam" id="PF12146"/>
    </source>
</evidence>
<accession>A0A7W8EKC4</accession>
<dbReference type="Proteomes" id="UP000568380">
    <property type="component" value="Unassembled WGS sequence"/>
</dbReference>
<dbReference type="InterPro" id="IPR022742">
    <property type="entry name" value="Hydrolase_4"/>
</dbReference>
<dbReference type="GO" id="GO:0106435">
    <property type="term" value="F:carboxylesterase activity"/>
    <property type="evidence" value="ECO:0007669"/>
    <property type="project" value="UniProtKB-EC"/>
</dbReference>
<dbReference type="InterPro" id="IPR012354">
    <property type="entry name" value="Esterase_lipase"/>
</dbReference>